<keyword evidence="1" id="KW-0472">Membrane</keyword>
<proteinExistence type="predicted"/>
<feature type="domain" description="DUF58" evidence="2">
    <location>
        <begin position="223"/>
        <end position="287"/>
    </location>
</feature>
<evidence type="ECO:0000256" key="1">
    <source>
        <dbReference type="SAM" id="Phobius"/>
    </source>
</evidence>
<dbReference type="RefSeq" id="WP_243753775.1">
    <property type="nucleotide sequence ID" value="NZ_SNXZ01000001.1"/>
</dbReference>
<gene>
    <name evidence="3" type="ORF">EV186_101378</name>
</gene>
<dbReference type="PANTHER" id="PTHR34351">
    <property type="entry name" value="SLR1927 PROTEIN-RELATED"/>
    <property type="match status" value="1"/>
</dbReference>
<protein>
    <submittedName>
        <fullName evidence="3">Uncharacterized protein (DUF58 family)</fullName>
    </submittedName>
</protein>
<evidence type="ECO:0000313" key="4">
    <source>
        <dbReference type="Proteomes" id="UP000295444"/>
    </source>
</evidence>
<dbReference type="InterPro" id="IPR002881">
    <property type="entry name" value="DUF58"/>
</dbReference>
<sequence length="410" mass="43705">MTSALAKARPQEPETAAEPRESLWRRVFTKIPLRLTGRGVATLVSSLALIVAGHLLGFALLLALGAAAFGAVVASLVISNRRPKVTVSREVYPDRVTRGGAAFARLRVHNPGSRWQAAFTAGDWVGDRFRRVVVRSLLPGATANYSYELPTDTRGKHKVGPLTLDRADPLGLGRSRLTTGDTATLWVHPKTLPMRAIAGGRPRHHHEGRTTDDSLRGSLDLREVREYVVGDEVRHLHWKATARTGQLMVREYIDPNQPRFTALLDTRAAQMPAPVFEEAVDLAASLVSASALADHKCRLVTPCGVDAATTGGAAAVRQLLDELCVLDRCTETAALVPGQLARAEGGSLAVVASSLTDADRASLAASANRFATVIVIVLSGRTGPSVPGVRVLSASSAAAAVERWNAVMAR</sequence>
<keyword evidence="1" id="KW-0812">Transmembrane</keyword>
<dbReference type="AlphaFoldDB" id="A0A4R6SJD7"/>
<organism evidence="3 4">
    <name type="scientific">Labedaea rhizosphaerae</name>
    <dbReference type="NCBI Taxonomy" id="598644"/>
    <lineage>
        <taxon>Bacteria</taxon>
        <taxon>Bacillati</taxon>
        <taxon>Actinomycetota</taxon>
        <taxon>Actinomycetes</taxon>
        <taxon>Pseudonocardiales</taxon>
        <taxon>Pseudonocardiaceae</taxon>
        <taxon>Labedaea</taxon>
    </lineage>
</organism>
<dbReference type="Pfam" id="PF01882">
    <property type="entry name" value="DUF58"/>
    <property type="match status" value="1"/>
</dbReference>
<evidence type="ECO:0000259" key="2">
    <source>
        <dbReference type="Pfam" id="PF01882"/>
    </source>
</evidence>
<evidence type="ECO:0000313" key="3">
    <source>
        <dbReference type="EMBL" id="TDQ04426.1"/>
    </source>
</evidence>
<comment type="caution">
    <text evidence="3">The sequence shown here is derived from an EMBL/GenBank/DDBJ whole genome shotgun (WGS) entry which is preliminary data.</text>
</comment>
<keyword evidence="1" id="KW-1133">Transmembrane helix</keyword>
<dbReference type="EMBL" id="SNXZ01000001">
    <property type="protein sequence ID" value="TDQ04426.1"/>
    <property type="molecule type" value="Genomic_DNA"/>
</dbReference>
<name>A0A4R6SJD7_LABRH</name>
<dbReference type="PANTHER" id="PTHR34351:SF1">
    <property type="entry name" value="SLR1927 PROTEIN"/>
    <property type="match status" value="1"/>
</dbReference>
<reference evidence="3 4" key="1">
    <citation type="submission" date="2019-03" db="EMBL/GenBank/DDBJ databases">
        <title>Genomic Encyclopedia of Type Strains, Phase IV (KMG-IV): sequencing the most valuable type-strain genomes for metagenomic binning, comparative biology and taxonomic classification.</title>
        <authorList>
            <person name="Goeker M."/>
        </authorList>
    </citation>
    <scope>NUCLEOTIDE SEQUENCE [LARGE SCALE GENOMIC DNA]</scope>
    <source>
        <strain evidence="3 4">DSM 45361</strain>
    </source>
</reference>
<feature type="transmembrane region" description="Helical" evidence="1">
    <location>
        <begin position="58"/>
        <end position="79"/>
    </location>
</feature>
<accession>A0A4R6SJD7</accession>
<keyword evidence="4" id="KW-1185">Reference proteome</keyword>
<feature type="transmembrane region" description="Helical" evidence="1">
    <location>
        <begin position="35"/>
        <end position="52"/>
    </location>
</feature>
<dbReference type="Proteomes" id="UP000295444">
    <property type="component" value="Unassembled WGS sequence"/>
</dbReference>